<reference evidence="2 3" key="1">
    <citation type="submission" date="2023-07" db="EMBL/GenBank/DDBJ databases">
        <title>Sequencing the genomes of 1000 actinobacteria strains.</title>
        <authorList>
            <person name="Klenk H.-P."/>
        </authorList>
    </citation>
    <scope>NUCLEOTIDE SEQUENCE [LARGE SCALE GENOMIC DNA]</scope>
    <source>
        <strain evidence="2 3">DSM 43749</strain>
    </source>
</reference>
<proteinExistence type="predicted"/>
<dbReference type="Proteomes" id="UP001268819">
    <property type="component" value="Unassembled WGS sequence"/>
</dbReference>
<sequence length="172" mass="18147">MSRVDWEPFIESLHEAAGVWDRTLACRADFGVALGDEDPPRVVPITEEQAERLMRAVAFLARRLGAATESVVYATAERRLAGDDRDPGVEADALSLTALHAAAMRHAADLASAASTRAEPRRDAPEVIPDAPASVSGIVPEIIPEIIPEIAPEIAPEGVPADVPAGTRSDAA</sequence>
<protein>
    <submittedName>
        <fullName evidence="2">Uncharacterized protein</fullName>
    </submittedName>
</protein>
<evidence type="ECO:0000256" key="1">
    <source>
        <dbReference type="SAM" id="MobiDB-lite"/>
    </source>
</evidence>
<keyword evidence="3" id="KW-1185">Reference proteome</keyword>
<feature type="region of interest" description="Disordered" evidence="1">
    <location>
        <begin position="113"/>
        <end position="132"/>
    </location>
</feature>
<accession>A0ABU1PYW8</accession>
<dbReference type="RefSeq" id="WP_310308408.1">
    <property type="nucleotide sequence ID" value="NZ_BAAAXB010000001.1"/>
</dbReference>
<feature type="region of interest" description="Disordered" evidence="1">
    <location>
        <begin position="153"/>
        <end position="172"/>
    </location>
</feature>
<organism evidence="2 3">
    <name type="scientific">Saccharothrix longispora</name>
    <dbReference type="NCBI Taxonomy" id="33920"/>
    <lineage>
        <taxon>Bacteria</taxon>
        <taxon>Bacillati</taxon>
        <taxon>Actinomycetota</taxon>
        <taxon>Actinomycetes</taxon>
        <taxon>Pseudonocardiales</taxon>
        <taxon>Pseudonocardiaceae</taxon>
        <taxon>Saccharothrix</taxon>
    </lineage>
</organism>
<dbReference type="EMBL" id="JAVDSG010000001">
    <property type="protein sequence ID" value="MDR6595344.1"/>
    <property type="molecule type" value="Genomic_DNA"/>
</dbReference>
<comment type="caution">
    <text evidence="2">The sequence shown here is derived from an EMBL/GenBank/DDBJ whole genome shotgun (WGS) entry which is preliminary data.</text>
</comment>
<name>A0ABU1PYW8_9PSEU</name>
<evidence type="ECO:0000313" key="3">
    <source>
        <dbReference type="Proteomes" id="UP001268819"/>
    </source>
</evidence>
<evidence type="ECO:0000313" key="2">
    <source>
        <dbReference type="EMBL" id="MDR6595344.1"/>
    </source>
</evidence>
<gene>
    <name evidence="2" type="ORF">J2S66_003728</name>
</gene>